<feature type="region of interest" description="Disordered" evidence="1">
    <location>
        <begin position="1"/>
        <end position="73"/>
    </location>
</feature>
<feature type="compositionally biased region" description="Basic residues" evidence="1">
    <location>
        <begin position="47"/>
        <end position="57"/>
    </location>
</feature>
<organism evidence="2 3">
    <name type="scientific">Cladophialophora chaetospira</name>
    <dbReference type="NCBI Taxonomy" id="386627"/>
    <lineage>
        <taxon>Eukaryota</taxon>
        <taxon>Fungi</taxon>
        <taxon>Dikarya</taxon>
        <taxon>Ascomycota</taxon>
        <taxon>Pezizomycotina</taxon>
        <taxon>Eurotiomycetes</taxon>
        <taxon>Chaetothyriomycetidae</taxon>
        <taxon>Chaetothyriales</taxon>
        <taxon>Herpotrichiellaceae</taxon>
        <taxon>Cladophialophora</taxon>
    </lineage>
</organism>
<protein>
    <submittedName>
        <fullName evidence="2">Uncharacterized protein</fullName>
    </submittedName>
</protein>
<name>A0AA38XAC6_9EURO</name>
<accession>A0AA38XAC6</accession>
<dbReference type="Proteomes" id="UP001172673">
    <property type="component" value="Unassembled WGS sequence"/>
</dbReference>
<dbReference type="AlphaFoldDB" id="A0AA38XAC6"/>
<comment type="caution">
    <text evidence="2">The sequence shown here is derived from an EMBL/GenBank/DDBJ whole genome shotgun (WGS) entry which is preliminary data.</text>
</comment>
<feature type="region of interest" description="Disordered" evidence="1">
    <location>
        <begin position="130"/>
        <end position="164"/>
    </location>
</feature>
<evidence type="ECO:0000313" key="3">
    <source>
        <dbReference type="Proteomes" id="UP001172673"/>
    </source>
</evidence>
<evidence type="ECO:0000256" key="1">
    <source>
        <dbReference type="SAM" id="MobiDB-lite"/>
    </source>
</evidence>
<sequence>MQSSYGASEVAPYGNPLMLELEADEDAPSSNEPAQATSQPTPQSTKPSKKPPKKARPLTKDEAESGDTARRYSLAQRVQTLTLLSLGYTTKQVEAWIKVPSSAALRMRYKAQERGWNPAEDPRILDYHVEDGKRTGRPRTRAPGEKRVYNRRKKAKTVETAAPA</sequence>
<reference evidence="2" key="1">
    <citation type="submission" date="2022-10" db="EMBL/GenBank/DDBJ databases">
        <title>Culturing micro-colonial fungi from biological soil crusts in the Mojave desert and describing Neophaeococcomyces mojavensis, and introducing the new genera and species Taxawa tesnikishii.</title>
        <authorList>
            <person name="Kurbessoian T."/>
            <person name="Stajich J.E."/>
        </authorList>
    </citation>
    <scope>NUCLEOTIDE SEQUENCE</scope>
    <source>
        <strain evidence="2">TK_41</strain>
    </source>
</reference>
<keyword evidence="3" id="KW-1185">Reference proteome</keyword>
<evidence type="ECO:0000313" key="2">
    <source>
        <dbReference type="EMBL" id="KAJ9609505.1"/>
    </source>
</evidence>
<feature type="compositionally biased region" description="Basic and acidic residues" evidence="1">
    <location>
        <begin position="58"/>
        <end position="70"/>
    </location>
</feature>
<proteinExistence type="predicted"/>
<gene>
    <name evidence="2" type="ORF">H2200_005832</name>
</gene>
<feature type="compositionally biased region" description="Low complexity" evidence="1">
    <location>
        <begin position="33"/>
        <end position="46"/>
    </location>
</feature>
<dbReference type="EMBL" id="JAPDRK010000008">
    <property type="protein sequence ID" value="KAJ9609505.1"/>
    <property type="molecule type" value="Genomic_DNA"/>
</dbReference>